<dbReference type="AlphaFoldDB" id="A0A1F7RWM8"/>
<proteinExistence type="predicted"/>
<comment type="caution">
    <text evidence="1">The sequence shown here is derived from an EMBL/GenBank/DDBJ whole genome shotgun (WGS) entry which is preliminary data.</text>
</comment>
<protein>
    <submittedName>
        <fullName evidence="1">Uncharacterized protein</fullName>
    </submittedName>
</protein>
<dbReference type="EMBL" id="MGDD01000154">
    <property type="protein sequence ID" value="OGL45952.1"/>
    <property type="molecule type" value="Genomic_DNA"/>
</dbReference>
<evidence type="ECO:0000313" key="2">
    <source>
        <dbReference type="Proteomes" id="UP000179266"/>
    </source>
</evidence>
<reference evidence="1 2" key="1">
    <citation type="journal article" date="2016" name="Nat. Commun.">
        <title>Thousands of microbial genomes shed light on interconnected biogeochemical processes in an aquifer system.</title>
        <authorList>
            <person name="Anantharaman K."/>
            <person name="Brown C.T."/>
            <person name="Hug L.A."/>
            <person name="Sharon I."/>
            <person name="Castelle C.J."/>
            <person name="Probst A.J."/>
            <person name="Thomas B.C."/>
            <person name="Singh A."/>
            <person name="Wilkins M.J."/>
            <person name="Karaoz U."/>
            <person name="Brodie E.L."/>
            <person name="Williams K.H."/>
            <person name="Hubbard S.S."/>
            <person name="Banfield J.F."/>
        </authorList>
    </citation>
    <scope>NUCLEOTIDE SEQUENCE [LARGE SCALE GENOMIC DNA]</scope>
</reference>
<organism evidence="1 2">
    <name type="scientific">Candidatus Schekmanbacteria bacterium RBG_13_48_7</name>
    <dbReference type="NCBI Taxonomy" id="1817878"/>
    <lineage>
        <taxon>Bacteria</taxon>
        <taxon>Candidatus Schekmaniibacteriota</taxon>
    </lineage>
</organism>
<accession>A0A1F7RWM8</accession>
<dbReference type="Proteomes" id="UP000179266">
    <property type="component" value="Unassembled WGS sequence"/>
</dbReference>
<sequence length="135" mass="15960">MIVPHAWIIRKKDSVSNPGGFRRRISKYVEPSSPRFRRVIRKPEKGSSLPLTVAVFMFAMFRPLRREYVDAWYHVMNRGKSHDRMFTCPGDYKMFIGLLKETAERWNLRISAYSPYAKPLSSTAKSRLDPYFFTY</sequence>
<gene>
    <name evidence="1" type="ORF">A2161_00980</name>
</gene>
<name>A0A1F7RWM8_9BACT</name>
<evidence type="ECO:0000313" key="1">
    <source>
        <dbReference type="EMBL" id="OGL45952.1"/>
    </source>
</evidence>